<dbReference type="InterPro" id="IPR002219">
    <property type="entry name" value="PKC_DAG/PE"/>
</dbReference>
<dbReference type="Pfam" id="PF03107">
    <property type="entry name" value="C1_2"/>
    <property type="match status" value="2"/>
</dbReference>
<sequence length="254" mass="27879">MKMEELYHPSHPQHRLRAEYMETPFLCDGCKEAGIGLKYTCAVCEFDLHKACALAPPAVAHPFYGRCDFRLHARPPGPGARACDACRKEVLGLVYHCSRCGFDLHPCCANLPRRLDDGDGHRFELCTKLPGGAACHRCGAKGRGWCYRSECKNYNLHVSCVKEMLVESWEAIYLGQGRRKSKGMGQTAATVPSLRGTTVPSLRGTTQSYHRGKAVGKVRRCCEIAVTGLRIIISAILGDPTAIIAAVVGTLIYK</sequence>
<keyword evidence="1" id="KW-0479">Metal-binding</keyword>
<feature type="transmembrane region" description="Helical" evidence="5">
    <location>
        <begin position="231"/>
        <end position="253"/>
    </location>
</feature>
<evidence type="ECO:0000313" key="8">
    <source>
        <dbReference type="Proteomes" id="UP001327560"/>
    </source>
</evidence>
<evidence type="ECO:0000259" key="6">
    <source>
        <dbReference type="PROSITE" id="PS50081"/>
    </source>
</evidence>
<dbReference type="InterPro" id="IPR004146">
    <property type="entry name" value="DC1"/>
</dbReference>
<evidence type="ECO:0000256" key="2">
    <source>
        <dbReference type="ARBA" id="ARBA00022737"/>
    </source>
</evidence>
<dbReference type="AlphaFoldDB" id="A0AAQ3KRS5"/>
<accession>A0AAQ3KRS5</accession>
<dbReference type="GO" id="GO:0008270">
    <property type="term" value="F:zinc ion binding"/>
    <property type="evidence" value="ECO:0007669"/>
    <property type="project" value="UniProtKB-KW"/>
</dbReference>
<reference evidence="7 8" key="1">
    <citation type="submission" date="2023-10" db="EMBL/GenBank/DDBJ databases">
        <title>Chromosome-scale genome assembly provides insights into flower coloration mechanisms of Canna indica.</title>
        <authorList>
            <person name="Li C."/>
        </authorList>
    </citation>
    <scope>NUCLEOTIDE SEQUENCE [LARGE SCALE GENOMIC DNA]</scope>
    <source>
        <tissue evidence="7">Flower</tissue>
    </source>
</reference>
<dbReference type="PANTHER" id="PTHR46477:SF17">
    <property type="entry name" value="PHORBOL-ESTER_DAG-TYPE DOMAIN-CONTAINING PROTEIN"/>
    <property type="match status" value="1"/>
</dbReference>
<gene>
    <name evidence="7" type="ORF">Cni_G22727</name>
</gene>
<organism evidence="7 8">
    <name type="scientific">Canna indica</name>
    <name type="common">Indian-shot</name>
    <dbReference type="NCBI Taxonomy" id="4628"/>
    <lineage>
        <taxon>Eukaryota</taxon>
        <taxon>Viridiplantae</taxon>
        <taxon>Streptophyta</taxon>
        <taxon>Embryophyta</taxon>
        <taxon>Tracheophyta</taxon>
        <taxon>Spermatophyta</taxon>
        <taxon>Magnoliopsida</taxon>
        <taxon>Liliopsida</taxon>
        <taxon>Zingiberales</taxon>
        <taxon>Cannaceae</taxon>
        <taxon>Canna</taxon>
    </lineage>
</organism>
<dbReference type="Gene3D" id="3.30.60.90">
    <property type="match status" value="1"/>
</dbReference>
<keyword evidence="5" id="KW-0472">Membrane</keyword>
<dbReference type="EMBL" id="CP136896">
    <property type="protein sequence ID" value="WOL13947.1"/>
    <property type="molecule type" value="Genomic_DNA"/>
</dbReference>
<evidence type="ECO:0000256" key="3">
    <source>
        <dbReference type="ARBA" id="ARBA00022771"/>
    </source>
</evidence>
<proteinExistence type="predicted"/>
<evidence type="ECO:0000256" key="5">
    <source>
        <dbReference type="SAM" id="Phobius"/>
    </source>
</evidence>
<name>A0AAQ3KRS5_9LILI</name>
<dbReference type="PROSITE" id="PS50081">
    <property type="entry name" value="ZF_DAG_PE_2"/>
    <property type="match status" value="1"/>
</dbReference>
<evidence type="ECO:0000313" key="7">
    <source>
        <dbReference type="EMBL" id="WOL13947.1"/>
    </source>
</evidence>
<keyword evidence="8" id="KW-1185">Reference proteome</keyword>
<dbReference type="InterPro" id="IPR043145">
    <property type="entry name" value="Znf_ZZ_sf"/>
</dbReference>
<evidence type="ECO:0000256" key="4">
    <source>
        <dbReference type="ARBA" id="ARBA00022833"/>
    </source>
</evidence>
<dbReference type="PANTHER" id="PTHR46477">
    <property type="entry name" value="CYSTEINE/HISTIDINE-RICH C1 DOMAIN FAMILY PROTEIN"/>
    <property type="match status" value="1"/>
</dbReference>
<dbReference type="SUPFAM" id="SSF57889">
    <property type="entry name" value="Cysteine-rich domain"/>
    <property type="match status" value="1"/>
</dbReference>
<protein>
    <recommendedName>
        <fullName evidence="6">Phorbol-ester/DAG-type domain-containing protein</fullName>
    </recommendedName>
</protein>
<keyword evidence="5" id="KW-1133">Transmembrane helix</keyword>
<dbReference type="Gene3D" id="3.30.60.20">
    <property type="match status" value="1"/>
</dbReference>
<feature type="domain" description="Phorbol-ester/DAG-type" evidence="6">
    <location>
        <begin position="13"/>
        <end position="67"/>
    </location>
</feature>
<dbReference type="InterPro" id="IPR046349">
    <property type="entry name" value="C1-like_sf"/>
</dbReference>
<evidence type="ECO:0000256" key="1">
    <source>
        <dbReference type="ARBA" id="ARBA00022723"/>
    </source>
</evidence>
<dbReference type="Proteomes" id="UP001327560">
    <property type="component" value="Chromosome 7"/>
</dbReference>
<keyword evidence="2" id="KW-0677">Repeat</keyword>
<keyword evidence="5" id="KW-0812">Transmembrane</keyword>
<keyword evidence="3" id="KW-0863">Zinc-finger</keyword>
<keyword evidence="4" id="KW-0862">Zinc</keyword>